<dbReference type="PROSITE" id="PS51273">
    <property type="entry name" value="GATASE_TYPE_1"/>
    <property type="match status" value="1"/>
</dbReference>
<dbReference type="CDD" id="cd01745">
    <property type="entry name" value="GATase1_2"/>
    <property type="match status" value="1"/>
</dbReference>
<protein>
    <submittedName>
        <fullName evidence="1">Glutamine amidotransferaseclass I</fullName>
    </submittedName>
</protein>
<keyword evidence="2" id="KW-1185">Reference proteome</keyword>
<dbReference type="InterPro" id="IPR044668">
    <property type="entry name" value="PuuD-like"/>
</dbReference>
<accession>G9WFX5</accession>
<dbReference type="Pfam" id="PF07722">
    <property type="entry name" value="Peptidase_C26"/>
    <property type="match status" value="1"/>
</dbReference>
<dbReference type="GO" id="GO:0016740">
    <property type="term" value="F:transferase activity"/>
    <property type="evidence" value="ECO:0007669"/>
    <property type="project" value="UniProtKB-KW"/>
</dbReference>
<dbReference type="OrthoDB" id="9813383at2"/>
<dbReference type="InterPro" id="IPR029062">
    <property type="entry name" value="Class_I_gatase-like"/>
</dbReference>
<dbReference type="PATRIC" id="fig|1045004.4.peg.1390"/>
<dbReference type="GO" id="GO:0005829">
    <property type="term" value="C:cytosol"/>
    <property type="evidence" value="ECO:0007669"/>
    <property type="project" value="TreeGrafter"/>
</dbReference>
<name>G9WFX5_9LACO</name>
<sequence>MKKPIIAITSDISRSQSMSSNDQAIDYAPRDIVRAINQVGGIAVILPAPVSIQESDMDQLVAGFDGLLIPGGPDIDPRFFGEDPIPQLGGTFYERDQFEMSLIKAAVKAGKAIFGICRGIQSINVALGGNLYQDLAAQYPDLKIKHRQSPTEGAFPTHRITMEKGSELAKILGQEGFVNSRHHQAVKELGAGLKVTAKAPDGVVEGIESVGSDQVIAVQWHPESMWQRFPEQLAIFQNFIDRAGTASGR</sequence>
<keyword evidence="1" id="KW-0808">Transferase</keyword>
<dbReference type="Proteomes" id="UP000004959">
    <property type="component" value="Chromosome"/>
</dbReference>
<dbReference type="Gene3D" id="3.40.50.880">
    <property type="match status" value="1"/>
</dbReference>
<dbReference type="InterPro" id="IPR011697">
    <property type="entry name" value="Peptidase_C26"/>
</dbReference>
<dbReference type="HOGENOM" id="CLU_030756_2_1_9"/>
<dbReference type="PANTHER" id="PTHR43235">
    <property type="entry name" value="GLUTAMINE AMIDOTRANSFERASE PB2B2.05-RELATED"/>
    <property type="match status" value="1"/>
</dbReference>
<organism evidence="1 2">
    <name type="scientific">Oenococcus kitaharae DSM 17330</name>
    <dbReference type="NCBI Taxonomy" id="1045004"/>
    <lineage>
        <taxon>Bacteria</taxon>
        <taxon>Bacillati</taxon>
        <taxon>Bacillota</taxon>
        <taxon>Bacilli</taxon>
        <taxon>Lactobacillales</taxon>
        <taxon>Lactobacillaceae</taxon>
        <taxon>Oenococcus</taxon>
    </lineage>
</organism>
<keyword evidence="1" id="KW-0315">Glutamine amidotransferase</keyword>
<evidence type="ECO:0000313" key="1">
    <source>
        <dbReference type="EMBL" id="EHN59498.1"/>
    </source>
</evidence>
<gene>
    <name evidence="1" type="ORF">OKIT_1415</name>
</gene>
<dbReference type="AlphaFoldDB" id="G9WFX5"/>
<dbReference type="PANTHER" id="PTHR43235:SF1">
    <property type="entry name" value="GLUTAMINE AMIDOTRANSFERASE PB2B2.05-RELATED"/>
    <property type="match status" value="1"/>
</dbReference>
<comment type="caution">
    <text evidence="1">The sequence shown here is derived from an EMBL/GenBank/DDBJ whole genome shotgun (WGS) entry which is preliminary data.</text>
</comment>
<dbReference type="SUPFAM" id="SSF52317">
    <property type="entry name" value="Class I glutamine amidotransferase-like"/>
    <property type="match status" value="1"/>
</dbReference>
<reference evidence="1 2" key="1">
    <citation type="journal article" date="2012" name="PLoS ONE">
        <title>Functional divergence in the genus oenococcus as predicted by genome sequencing of the newly-described species, Oenococcus kitaharae.</title>
        <authorList>
            <person name="Borneman A.R."/>
            <person name="McCarthy J.M."/>
            <person name="Chambers P.J."/>
            <person name="Bartowsky E.J."/>
        </authorList>
    </citation>
    <scope>NUCLEOTIDE SEQUENCE [LARGE SCALE GENOMIC DNA]</scope>
    <source>
        <strain evidence="2">DSM17330</strain>
    </source>
</reference>
<dbReference type="GO" id="GO:0033969">
    <property type="term" value="F:gamma-glutamyl-gamma-aminobutyrate hydrolase activity"/>
    <property type="evidence" value="ECO:0007669"/>
    <property type="project" value="TreeGrafter"/>
</dbReference>
<dbReference type="FunFam" id="3.40.50.880:FF:000030">
    <property type="entry name" value="Gamma-glutamyl-gamma-aminobutyrate hydrolase PuuD"/>
    <property type="match status" value="1"/>
</dbReference>
<proteinExistence type="predicted"/>
<dbReference type="GO" id="GO:0006598">
    <property type="term" value="P:polyamine catabolic process"/>
    <property type="evidence" value="ECO:0007669"/>
    <property type="project" value="TreeGrafter"/>
</dbReference>
<dbReference type="eggNOG" id="COG2071">
    <property type="taxonomic scope" value="Bacteria"/>
</dbReference>
<dbReference type="EMBL" id="AFVZ01000001">
    <property type="protein sequence ID" value="EHN59498.1"/>
    <property type="molecule type" value="Genomic_DNA"/>
</dbReference>
<evidence type="ECO:0000313" key="2">
    <source>
        <dbReference type="Proteomes" id="UP000004959"/>
    </source>
</evidence>
<dbReference type="RefSeq" id="WP_007746451.1">
    <property type="nucleotide sequence ID" value="NZ_CM001398.1"/>
</dbReference>
<dbReference type="STRING" id="336988.NT96_00725"/>